<dbReference type="InterPro" id="IPR050229">
    <property type="entry name" value="GlpE_sulfurtransferase"/>
</dbReference>
<dbReference type="Proteomes" id="UP001595840">
    <property type="component" value="Unassembled WGS sequence"/>
</dbReference>
<organism evidence="5 6">
    <name type="scientific">Simiduia curdlanivorans</name>
    <dbReference type="NCBI Taxonomy" id="1492769"/>
    <lineage>
        <taxon>Bacteria</taxon>
        <taxon>Pseudomonadati</taxon>
        <taxon>Pseudomonadota</taxon>
        <taxon>Gammaproteobacteria</taxon>
        <taxon>Cellvibrionales</taxon>
        <taxon>Cellvibrionaceae</taxon>
        <taxon>Simiduia</taxon>
    </lineage>
</organism>
<dbReference type="InterPro" id="IPR023695">
    <property type="entry name" value="Thiosulf_sulfurTrfase"/>
</dbReference>
<dbReference type="GO" id="GO:0004792">
    <property type="term" value="F:thiosulfate-cyanide sulfurtransferase activity"/>
    <property type="evidence" value="ECO:0007669"/>
    <property type="project" value="UniProtKB-EC"/>
</dbReference>
<dbReference type="SUPFAM" id="SSF52821">
    <property type="entry name" value="Rhodanese/Cell cycle control phosphatase"/>
    <property type="match status" value="1"/>
</dbReference>
<protein>
    <recommendedName>
        <fullName evidence="3">Thiosulfate sulfurtransferase GlpE</fullName>
        <ecNumber evidence="3">2.8.1.1</ecNumber>
    </recommendedName>
</protein>
<feature type="domain" description="Rhodanese" evidence="4">
    <location>
        <begin position="17"/>
        <end position="105"/>
    </location>
</feature>
<keyword evidence="1 3" id="KW-0963">Cytoplasm</keyword>
<dbReference type="HAMAP" id="MF_01009">
    <property type="entry name" value="Thiosulf_sulfurtr"/>
    <property type="match status" value="1"/>
</dbReference>
<evidence type="ECO:0000313" key="6">
    <source>
        <dbReference type="Proteomes" id="UP001595840"/>
    </source>
</evidence>
<evidence type="ECO:0000313" key="5">
    <source>
        <dbReference type="EMBL" id="MFC4363223.1"/>
    </source>
</evidence>
<dbReference type="SMART" id="SM00450">
    <property type="entry name" value="RHOD"/>
    <property type="match status" value="1"/>
</dbReference>
<dbReference type="Gene3D" id="3.40.250.10">
    <property type="entry name" value="Rhodanese-like domain"/>
    <property type="match status" value="1"/>
</dbReference>
<dbReference type="InterPro" id="IPR001763">
    <property type="entry name" value="Rhodanese-like_dom"/>
</dbReference>
<sequence length="105" mass="11843">MTEFKHLSCESAWQLMRETEVVIVDIRDELSYKTSHIKQAIHLSNESAAAFIAAADKDLATIVCCYHGNSSQSAAQYLASQAFTQVYSLDGGFQQWQLQFPEYCQ</sequence>
<evidence type="ECO:0000259" key="4">
    <source>
        <dbReference type="PROSITE" id="PS50206"/>
    </source>
</evidence>
<keyword evidence="2 3" id="KW-0808">Transferase</keyword>
<comment type="function">
    <text evidence="3">Transferase that catalyzes the transfer of sulfur from thiosulfate to thiophilic acceptors such as cyanide or dithiols. May function in a CysM-independent thiosulfate assimilation pathway by catalyzing the conversion of thiosulfate to sulfite, which can then be used for L-cysteine biosynthesis.</text>
</comment>
<dbReference type="EC" id="2.8.1.1" evidence="3"/>
<evidence type="ECO:0000256" key="2">
    <source>
        <dbReference type="ARBA" id="ARBA00022679"/>
    </source>
</evidence>
<evidence type="ECO:0000256" key="1">
    <source>
        <dbReference type="ARBA" id="ARBA00022490"/>
    </source>
</evidence>
<dbReference type="PROSITE" id="PS50206">
    <property type="entry name" value="RHODANESE_3"/>
    <property type="match status" value="1"/>
</dbReference>
<gene>
    <name evidence="3 5" type="primary">glpE</name>
    <name evidence="5" type="ORF">ACFOX3_12990</name>
</gene>
<comment type="similarity">
    <text evidence="3">Belongs to the GlpE family.</text>
</comment>
<name>A0ABV8V5S3_9GAMM</name>
<accession>A0ABV8V5S3</accession>
<comment type="catalytic activity">
    <reaction evidence="3">
        <text>thiosulfate + hydrogen cyanide = thiocyanate + sulfite + 2 H(+)</text>
        <dbReference type="Rhea" id="RHEA:16881"/>
        <dbReference type="ChEBI" id="CHEBI:15378"/>
        <dbReference type="ChEBI" id="CHEBI:17359"/>
        <dbReference type="ChEBI" id="CHEBI:18022"/>
        <dbReference type="ChEBI" id="CHEBI:18407"/>
        <dbReference type="ChEBI" id="CHEBI:33542"/>
        <dbReference type="EC" id="2.8.1.1"/>
    </reaction>
</comment>
<comment type="catalytic activity">
    <reaction evidence="3">
        <text>thiosulfate + [thioredoxin]-dithiol = [thioredoxin]-disulfide + hydrogen sulfide + sulfite + 2 H(+)</text>
        <dbReference type="Rhea" id="RHEA:83859"/>
        <dbReference type="Rhea" id="RHEA-COMP:10698"/>
        <dbReference type="Rhea" id="RHEA-COMP:10700"/>
        <dbReference type="ChEBI" id="CHEBI:15378"/>
        <dbReference type="ChEBI" id="CHEBI:17359"/>
        <dbReference type="ChEBI" id="CHEBI:29919"/>
        <dbReference type="ChEBI" id="CHEBI:29950"/>
        <dbReference type="ChEBI" id="CHEBI:33542"/>
        <dbReference type="ChEBI" id="CHEBI:50058"/>
    </reaction>
</comment>
<dbReference type="PANTHER" id="PTHR43031:SF6">
    <property type="entry name" value="THIOSULFATE SULFURTRANSFERASE GLPE"/>
    <property type="match status" value="1"/>
</dbReference>
<proteinExistence type="inferred from homology"/>
<dbReference type="RefSeq" id="WP_290260882.1">
    <property type="nucleotide sequence ID" value="NZ_JAUFQG010000004.1"/>
</dbReference>
<dbReference type="Pfam" id="PF00581">
    <property type="entry name" value="Rhodanese"/>
    <property type="match status" value="1"/>
</dbReference>
<dbReference type="InterPro" id="IPR036873">
    <property type="entry name" value="Rhodanese-like_dom_sf"/>
</dbReference>
<dbReference type="NCBIfam" id="NF001195">
    <property type="entry name" value="PRK00162.1"/>
    <property type="match status" value="1"/>
</dbReference>
<keyword evidence="6" id="KW-1185">Reference proteome</keyword>
<comment type="subcellular location">
    <subcellularLocation>
        <location evidence="3">Cytoplasm</location>
    </subcellularLocation>
</comment>
<feature type="active site" description="Cysteine persulfide intermediate" evidence="3">
    <location>
        <position position="65"/>
    </location>
</feature>
<reference evidence="6" key="1">
    <citation type="journal article" date="2019" name="Int. J. Syst. Evol. Microbiol.">
        <title>The Global Catalogue of Microorganisms (GCM) 10K type strain sequencing project: providing services to taxonomists for standard genome sequencing and annotation.</title>
        <authorList>
            <consortium name="The Broad Institute Genomics Platform"/>
            <consortium name="The Broad Institute Genome Sequencing Center for Infectious Disease"/>
            <person name="Wu L."/>
            <person name="Ma J."/>
        </authorList>
    </citation>
    <scope>NUCLEOTIDE SEQUENCE [LARGE SCALE GENOMIC DNA]</scope>
    <source>
        <strain evidence="6">CECT 8570</strain>
    </source>
</reference>
<comment type="caution">
    <text evidence="5">The sequence shown here is derived from an EMBL/GenBank/DDBJ whole genome shotgun (WGS) entry which is preliminary data.</text>
</comment>
<dbReference type="CDD" id="cd01444">
    <property type="entry name" value="GlpE_ST"/>
    <property type="match status" value="1"/>
</dbReference>
<dbReference type="PANTHER" id="PTHR43031">
    <property type="entry name" value="FAD-DEPENDENT OXIDOREDUCTASE"/>
    <property type="match status" value="1"/>
</dbReference>
<evidence type="ECO:0000256" key="3">
    <source>
        <dbReference type="HAMAP-Rule" id="MF_01009"/>
    </source>
</evidence>
<dbReference type="EMBL" id="JBHSCX010000020">
    <property type="protein sequence ID" value="MFC4363223.1"/>
    <property type="molecule type" value="Genomic_DNA"/>
</dbReference>